<comment type="caution">
    <text evidence="2">The sequence shown here is derived from an EMBL/GenBank/DDBJ whole genome shotgun (WGS) entry which is preliminary data.</text>
</comment>
<dbReference type="AlphaFoldDB" id="L8JNP0"/>
<name>L8JNP0_9BACT</name>
<dbReference type="eggNOG" id="COG0667">
    <property type="taxonomic scope" value="Bacteria"/>
</dbReference>
<dbReference type="Gene3D" id="3.20.20.100">
    <property type="entry name" value="NADP-dependent oxidoreductase domain"/>
    <property type="match status" value="1"/>
</dbReference>
<dbReference type="Proteomes" id="UP000011135">
    <property type="component" value="Unassembled WGS sequence"/>
</dbReference>
<proteinExistence type="predicted"/>
<accession>L8JNP0</accession>
<evidence type="ECO:0000259" key="1">
    <source>
        <dbReference type="Pfam" id="PF00248"/>
    </source>
</evidence>
<dbReference type="OrthoDB" id="9773828at2"/>
<dbReference type="PANTHER" id="PTHR42686">
    <property type="entry name" value="GH17980P-RELATED"/>
    <property type="match status" value="1"/>
</dbReference>
<protein>
    <submittedName>
        <fullName evidence="2">Aldo/keto reductase family protein</fullName>
    </submittedName>
</protein>
<dbReference type="InterPro" id="IPR023210">
    <property type="entry name" value="NADP_OxRdtase_dom"/>
</dbReference>
<dbReference type="RefSeq" id="WP_009580943.1">
    <property type="nucleotide sequence ID" value="NZ_AMZN01000051.1"/>
</dbReference>
<reference evidence="2 3" key="1">
    <citation type="submission" date="2012-12" db="EMBL/GenBank/DDBJ databases">
        <title>Genome assembly of Fulvivirga imtechensis AK7.</title>
        <authorList>
            <person name="Nupur N."/>
            <person name="Khatri I."/>
            <person name="Kumar R."/>
            <person name="Subramanian S."/>
            <person name="Pinnaka A."/>
        </authorList>
    </citation>
    <scope>NUCLEOTIDE SEQUENCE [LARGE SCALE GENOMIC DNA]</scope>
    <source>
        <strain evidence="2 3">AK7</strain>
    </source>
</reference>
<dbReference type="InterPro" id="IPR036812">
    <property type="entry name" value="NAD(P)_OxRdtase_dom_sf"/>
</dbReference>
<dbReference type="SUPFAM" id="SSF51430">
    <property type="entry name" value="NAD(P)-linked oxidoreductase"/>
    <property type="match status" value="1"/>
</dbReference>
<keyword evidence="3" id="KW-1185">Reference proteome</keyword>
<dbReference type="InterPro" id="IPR020471">
    <property type="entry name" value="AKR"/>
</dbReference>
<dbReference type="CDD" id="cd19097">
    <property type="entry name" value="AKR_unchar"/>
    <property type="match status" value="1"/>
</dbReference>
<evidence type="ECO:0000313" key="2">
    <source>
        <dbReference type="EMBL" id="ELR70586.1"/>
    </source>
</evidence>
<dbReference type="STRING" id="1237149.C900_03567"/>
<dbReference type="Pfam" id="PF00248">
    <property type="entry name" value="Aldo_ket_red"/>
    <property type="match status" value="1"/>
</dbReference>
<dbReference type="EMBL" id="AMZN01000051">
    <property type="protein sequence ID" value="ELR70586.1"/>
    <property type="molecule type" value="Genomic_DNA"/>
</dbReference>
<organism evidence="2 3">
    <name type="scientific">Fulvivirga imtechensis AK7</name>
    <dbReference type="NCBI Taxonomy" id="1237149"/>
    <lineage>
        <taxon>Bacteria</taxon>
        <taxon>Pseudomonadati</taxon>
        <taxon>Bacteroidota</taxon>
        <taxon>Cytophagia</taxon>
        <taxon>Cytophagales</taxon>
        <taxon>Fulvivirgaceae</taxon>
        <taxon>Fulvivirga</taxon>
    </lineage>
</organism>
<sequence length="285" mass="32027">MISKLGIGTVQFGLDYGISNIYGKTSLEEVKSILQYAKEAGVDLVDTAKAYGESEKVLGQSALAGSFKIVSKCLKVDEKDSLQVQLAGSLKALKVSRLYGYMAHDANFLIENSHIWEELLRLKNEGMVARVGVSLYTLEQLHKLWSLKITPDLVQVPYNLLDRKFESCFEKLKADGTEIHCRSIFLQGLFFMSEDQLSGNLQLLKKPLAELRRICFSFEISMEELALNFVVHNPAVDYAIIGVNTLDQLKANVLSLKGLLDNEITERVKKIDILHSKMLNPVNWK</sequence>
<dbReference type="GO" id="GO:0016491">
    <property type="term" value="F:oxidoreductase activity"/>
    <property type="evidence" value="ECO:0007669"/>
    <property type="project" value="InterPro"/>
</dbReference>
<dbReference type="PANTHER" id="PTHR42686:SF1">
    <property type="entry name" value="GH17980P-RELATED"/>
    <property type="match status" value="1"/>
</dbReference>
<dbReference type="PATRIC" id="fig|1237149.3.peg.3327"/>
<gene>
    <name evidence="2" type="ORF">C900_03567</name>
</gene>
<feature type="domain" description="NADP-dependent oxidoreductase" evidence="1">
    <location>
        <begin position="4"/>
        <end position="272"/>
    </location>
</feature>
<evidence type="ECO:0000313" key="3">
    <source>
        <dbReference type="Proteomes" id="UP000011135"/>
    </source>
</evidence>
<dbReference type="GO" id="GO:0005829">
    <property type="term" value="C:cytosol"/>
    <property type="evidence" value="ECO:0007669"/>
    <property type="project" value="TreeGrafter"/>
</dbReference>